<dbReference type="InterPro" id="IPR006140">
    <property type="entry name" value="D-isomer_DH_NAD-bd"/>
</dbReference>
<accession>D1AFC8</accession>
<reference evidence="8" key="1">
    <citation type="submission" date="2009-09" db="EMBL/GenBank/DDBJ databases">
        <title>The complete chromosome of Sebaldella termitidis ATCC 33386.</title>
        <authorList>
            <consortium name="US DOE Joint Genome Institute (JGI-PGF)"/>
            <person name="Lucas S."/>
            <person name="Copeland A."/>
            <person name="Lapidus A."/>
            <person name="Glavina del Rio T."/>
            <person name="Dalin E."/>
            <person name="Tice H."/>
            <person name="Bruce D."/>
            <person name="Goodwin L."/>
            <person name="Pitluck S."/>
            <person name="Kyrpides N."/>
            <person name="Mavromatis K."/>
            <person name="Ivanova N."/>
            <person name="Mikhailova N."/>
            <person name="Sims D."/>
            <person name="Meincke L."/>
            <person name="Brettin T."/>
            <person name="Detter J.C."/>
            <person name="Han C."/>
            <person name="Larimer F."/>
            <person name="Land M."/>
            <person name="Hauser L."/>
            <person name="Markowitz V."/>
            <person name="Cheng J.F."/>
            <person name="Hugenholtz P."/>
            <person name="Woyke T."/>
            <person name="Wu D."/>
            <person name="Eisen J.A."/>
        </authorList>
    </citation>
    <scope>NUCLEOTIDE SEQUENCE [LARGE SCALE GENOMIC DNA]</scope>
    <source>
        <strain evidence="8">ATCC 33386 / NCTC 11300</strain>
    </source>
</reference>
<evidence type="ECO:0000256" key="4">
    <source>
        <dbReference type="RuleBase" id="RU003719"/>
    </source>
</evidence>
<keyword evidence="2 4" id="KW-0560">Oxidoreductase</keyword>
<dbReference type="InterPro" id="IPR036291">
    <property type="entry name" value="NAD(P)-bd_dom_sf"/>
</dbReference>
<dbReference type="SUPFAM" id="SSF51735">
    <property type="entry name" value="NAD(P)-binding Rossmann-fold domains"/>
    <property type="match status" value="1"/>
</dbReference>
<dbReference type="STRING" id="526218.Sterm_0945"/>
<dbReference type="PANTHER" id="PTHR42789">
    <property type="entry name" value="D-ISOMER SPECIFIC 2-HYDROXYACID DEHYDROGENASE FAMILY PROTEIN (AFU_ORTHOLOGUE AFUA_6G10090)"/>
    <property type="match status" value="1"/>
</dbReference>
<dbReference type="KEGG" id="str:Sterm_0945"/>
<evidence type="ECO:0000256" key="2">
    <source>
        <dbReference type="ARBA" id="ARBA00023002"/>
    </source>
</evidence>
<keyword evidence="3" id="KW-0520">NAD</keyword>
<dbReference type="eggNOG" id="COG1052">
    <property type="taxonomic scope" value="Bacteria"/>
</dbReference>
<dbReference type="Proteomes" id="UP000000845">
    <property type="component" value="Chromosome"/>
</dbReference>
<evidence type="ECO:0000259" key="6">
    <source>
        <dbReference type="Pfam" id="PF02826"/>
    </source>
</evidence>
<dbReference type="InterPro" id="IPR006139">
    <property type="entry name" value="D-isomer_2_OHA_DH_cat_dom"/>
</dbReference>
<sequence length="326" mass="36021">MKKTAIVNANSFGRYFPEFLDDLSKNVGEVERFKFPADIDQKQLAKELSGFSFIVIGTEPQLTKDFFQEADSLKLVARFGIGYNNVDVIAANENGVMVSNIPAFMEKDDVAEHAAALTLSMAKLLVFSSTAVKNGEWAVNRERYLGQRVNGKTVGICGFGNIGVRYGEIMKSAFNCEIICYDPYLSEEEVKNRGGKKVTFEQLLADSDIISLHMNVSAENKGIFNEKSFSQMKNSAVLINSARGGLVIEDDIIKALDAGQIGGYATDVLEFEPPKADHPFLHHEKIIATPHIGAYNRECNHMMCSSVVSDIKNVLAGKEPTNRLYK</sequence>
<dbReference type="AlphaFoldDB" id="D1AFC8"/>
<feature type="domain" description="D-isomer specific 2-hydroxyacid dehydrogenase NAD-binding" evidence="6">
    <location>
        <begin position="116"/>
        <end position="293"/>
    </location>
</feature>
<dbReference type="PANTHER" id="PTHR42789:SF1">
    <property type="entry name" value="D-ISOMER SPECIFIC 2-HYDROXYACID DEHYDROGENASE FAMILY PROTEIN (AFU_ORTHOLOGUE AFUA_6G10090)"/>
    <property type="match status" value="1"/>
</dbReference>
<dbReference type="Pfam" id="PF02826">
    <property type="entry name" value="2-Hacid_dh_C"/>
    <property type="match status" value="1"/>
</dbReference>
<evidence type="ECO:0000256" key="3">
    <source>
        <dbReference type="ARBA" id="ARBA00023027"/>
    </source>
</evidence>
<keyword evidence="8" id="KW-1185">Reference proteome</keyword>
<evidence type="ECO:0000256" key="1">
    <source>
        <dbReference type="ARBA" id="ARBA00005854"/>
    </source>
</evidence>
<dbReference type="GO" id="GO:0051287">
    <property type="term" value="F:NAD binding"/>
    <property type="evidence" value="ECO:0007669"/>
    <property type="project" value="InterPro"/>
</dbReference>
<name>D1AFC8_SEBTE</name>
<dbReference type="Pfam" id="PF00389">
    <property type="entry name" value="2-Hacid_dh"/>
    <property type="match status" value="1"/>
</dbReference>
<comment type="similarity">
    <text evidence="1 4">Belongs to the D-isomer specific 2-hydroxyacid dehydrogenase family.</text>
</comment>
<reference evidence="7 8" key="2">
    <citation type="journal article" date="2010" name="Stand. Genomic Sci.">
        <title>Complete genome sequence of Sebaldella termitidis type strain (NCTC 11300).</title>
        <authorList>
            <person name="Harmon-Smith M."/>
            <person name="Celia L."/>
            <person name="Chertkov O."/>
            <person name="Lapidus A."/>
            <person name="Copeland A."/>
            <person name="Glavina Del Rio T."/>
            <person name="Nolan M."/>
            <person name="Lucas S."/>
            <person name="Tice H."/>
            <person name="Cheng J.F."/>
            <person name="Han C."/>
            <person name="Detter J.C."/>
            <person name="Bruce D."/>
            <person name="Goodwin L."/>
            <person name="Pitluck S."/>
            <person name="Pati A."/>
            <person name="Liolios K."/>
            <person name="Ivanova N."/>
            <person name="Mavromatis K."/>
            <person name="Mikhailova N."/>
            <person name="Chen A."/>
            <person name="Palaniappan K."/>
            <person name="Land M."/>
            <person name="Hauser L."/>
            <person name="Chang Y.J."/>
            <person name="Jeffries C.D."/>
            <person name="Brettin T."/>
            <person name="Goker M."/>
            <person name="Beck B."/>
            <person name="Bristow J."/>
            <person name="Eisen J.A."/>
            <person name="Markowitz V."/>
            <person name="Hugenholtz P."/>
            <person name="Kyrpides N.C."/>
            <person name="Klenk H.P."/>
            <person name="Chen F."/>
        </authorList>
    </citation>
    <scope>NUCLEOTIDE SEQUENCE [LARGE SCALE GENOMIC DNA]</scope>
    <source>
        <strain evidence="8">ATCC 33386 / NCTC 11300</strain>
    </source>
</reference>
<dbReference type="GO" id="GO:0016616">
    <property type="term" value="F:oxidoreductase activity, acting on the CH-OH group of donors, NAD or NADP as acceptor"/>
    <property type="evidence" value="ECO:0007669"/>
    <property type="project" value="InterPro"/>
</dbReference>
<organism evidence="7 8">
    <name type="scientific">Sebaldella termitidis (strain ATCC 33386 / NCTC 11300)</name>
    <dbReference type="NCBI Taxonomy" id="526218"/>
    <lineage>
        <taxon>Bacteria</taxon>
        <taxon>Fusobacteriati</taxon>
        <taxon>Fusobacteriota</taxon>
        <taxon>Fusobacteriia</taxon>
        <taxon>Fusobacteriales</taxon>
        <taxon>Leptotrichiaceae</taxon>
        <taxon>Sebaldella</taxon>
    </lineage>
</organism>
<dbReference type="EMBL" id="CP001739">
    <property type="protein sequence ID" value="ACZ07813.1"/>
    <property type="molecule type" value="Genomic_DNA"/>
</dbReference>
<dbReference type="Gene3D" id="3.40.50.720">
    <property type="entry name" value="NAD(P)-binding Rossmann-like Domain"/>
    <property type="match status" value="2"/>
</dbReference>
<protein>
    <submittedName>
        <fullName evidence="7">D-isomer specific 2-hydroxyacid dehydrogenase NAD-binding protein</fullName>
    </submittedName>
</protein>
<evidence type="ECO:0000313" key="8">
    <source>
        <dbReference type="Proteomes" id="UP000000845"/>
    </source>
</evidence>
<dbReference type="SUPFAM" id="SSF52283">
    <property type="entry name" value="Formate/glycerate dehydrogenase catalytic domain-like"/>
    <property type="match status" value="1"/>
</dbReference>
<dbReference type="HOGENOM" id="CLU_019796_1_3_0"/>
<dbReference type="CDD" id="cd12177">
    <property type="entry name" value="2-Hacid_dh_12"/>
    <property type="match status" value="1"/>
</dbReference>
<evidence type="ECO:0000313" key="7">
    <source>
        <dbReference type="EMBL" id="ACZ07813.1"/>
    </source>
</evidence>
<proteinExistence type="inferred from homology"/>
<evidence type="ECO:0000259" key="5">
    <source>
        <dbReference type="Pfam" id="PF00389"/>
    </source>
</evidence>
<feature type="domain" description="D-isomer specific 2-hydroxyacid dehydrogenase catalytic" evidence="5">
    <location>
        <begin position="17"/>
        <end position="324"/>
    </location>
</feature>
<gene>
    <name evidence="7" type="ordered locus">Sterm_0945</name>
</gene>
<dbReference type="InterPro" id="IPR050857">
    <property type="entry name" value="D-2-hydroxyacid_DH"/>
</dbReference>
<dbReference type="RefSeq" id="WP_012860409.1">
    <property type="nucleotide sequence ID" value="NC_013517.1"/>
</dbReference>